<evidence type="ECO:0000256" key="1">
    <source>
        <dbReference type="ARBA" id="ARBA00006987"/>
    </source>
</evidence>
<dbReference type="PANTHER" id="PTHR42928">
    <property type="entry name" value="TRICARBOXYLATE-BINDING PROTEIN"/>
    <property type="match status" value="1"/>
</dbReference>
<evidence type="ECO:0000313" key="3">
    <source>
        <dbReference type="Proteomes" id="UP001500279"/>
    </source>
</evidence>
<gene>
    <name evidence="2" type="ORF">GCM10009107_20510</name>
</gene>
<accession>A0ABN1JZC1</accession>
<dbReference type="PANTHER" id="PTHR42928:SF5">
    <property type="entry name" value="BLR1237 PROTEIN"/>
    <property type="match status" value="1"/>
</dbReference>
<dbReference type="InterPro" id="IPR042100">
    <property type="entry name" value="Bug_dom1"/>
</dbReference>
<dbReference type="SUPFAM" id="SSF53850">
    <property type="entry name" value="Periplasmic binding protein-like II"/>
    <property type="match status" value="1"/>
</dbReference>
<dbReference type="Gene3D" id="3.40.190.150">
    <property type="entry name" value="Bordetella uptake gene, domain 1"/>
    <property type="match status" value="1"/>
</dbReference>
<dbReference type="InterPro" id="IPR005064">
    <property type="entry name" value="BUG"/>
</dbReference>
<dbReference type="Proteomes" id="UP001500279">
    <property type="component" value="Unassembled WGS sequence"/>
</dbReference>
<comment type="caution">
    <text evidence="2">The sequence shown here is derived from an EMBL/GenBank/DDBJ whole genome shotgun (WGS) entry which is preliminary data.</text>
</comment>
<keyword evidence="3" id="KW-1185">Reference proteome</keyword>
<protein>
    <submittedName>
        <fullName evidence="2">Tripartite tricarboxylate transporter substrate binding protein BugE</fullName>
    </submittedName>
</protein>
<comment type="similarity">
    <text evidence="1">Belongs to the UPF0065 (bug) family.</text>
</comment>
<name>A0ABN1JZC1_9BURK</name>
<dbReference type="PIRSF" id="PIRSF017082">
    <property type="entry name" value="YflP"/>
    <property type="match status" value="1"/>
</dbReference>
<proteinExistence type="inferred from homology"/>
<dbReference type="Pfam" id="PF03401">
    <property type="entry name" value="TctC"/>
    <property type="match status" value="1"/>
</dbReference>
<sequence>MGLLATSSAALAQAYPNKPIRLVVPFAPGGSTDVVARVIAPSMGRKLGQTVIIENRPGGGGVTATNEVLRSPPDGYSLAMATPSTTAANPAISTKAPYGPADLTAIIDVAATPTVIAVNPSFPAKDYAGFLAELKRKPASYAYASSGMGGISHLQMETFKSLTGVFITHIPYRGAAPALNDAVAGQVQVVMDALPSALPFIKAGKLVPLVVASPERLSDFPDVPTFAEVGLAPMNRMSAFGIVGPKGMPPELVRKINEAVRAALEEPAVRQQIERSGAMVITGSHEQYTAEINSEFALLKRVVAERKLTMDGSN</sequence>
<dbReference type="RefSeq" id="WP_141288536.1">
    <property type="nucleotide sequence ID" value="NZ_BAAAEW010000008.1"/>
</dbReference>
<dbReference type="EMBL" id="BAAAEW010000008">
    <property type="protein sequence ID" value="GAA0749604.1"/>
    <property type="molecule type" value="Genomic_DNA"/>
</dbReference>
<organism evidence="2 3">
    <name type="scientific">Ideonella azotifigens</name>
    <dbReference type="NCBI Taxonomy" id="513160"/>
    <lineage>
        <taxon>Bacteria</taxon>
        <taxon>Pseudomonadati</taxon>
        <taxon>Pseudomonadota</taxon>
        <taxon>Betaproteobacteria</taxon>
        <taxon>Burkholderiales</taxon>
        <taxon>Sphaerotilaceae</taxon>
        <taxon>Ideonella</taxon>
    </lineage>
</organism>
<dbReference type="Gene3D" id="3.40.190.10">
    <property type="entry name" value="Periplasmic binding protein-like II"/>
    <property type="match status" value="1"/>
</dbReference>
<reference evidence="2 3" key="1">
    <citation type="journal article" date="2019" name="Int. J. Syst. Evol. Microbiol.">
        <title>The Global Catalogue of Microorganisms (GCM) 10K type strain sequencing project: providing services to taxonomists for standard genome sequencing and annotation.</title>
        <authorList>
            <consortium name="The Broad Institute Genomics Platform"/>
            <consortium name="The Broad Institute Genome Sequencing Center for Infectious Disease"/>
            <person name="Wu L."/>
            <person name="Ma J."/>
        </authorList>
    </citation>
    <scope>NUCLEOTIDE SEQUENCE [LARGE SCALE GENOMIC DNA]</scope>
    <source>
        <strain evidence="2 3">JCM 15503</strain>
    </source>
</reference>
<evidence type="ECO:0000313" key="2">
    <source>
        <dbReference type="EMBL" id="GAA0749604.1"/>
    </source>
</evidence>